<organism evidence="2 3">
    <name type="scientific">Leishmania braziliensis MHOM/BR/75/M2904</name>
    <dbReference type="NCBI Taxonomy" id="420245"/>
    <lineage>
        <taxon>Eukaryota</taxon>
        <taxon>Discoba</taxon>
        <taxon>Euglenozoa</taxon>
        <taxon>Kinetoplastea</taxon>
        <taxon>Metakinetoplastina</taxon>
        <taxon>Trypanosomatida</taxon>
        <taxon>Trypanosomatidae</taxon>
        <taxon>Leishmaniinae</taxon>
        <taxon>Leishmania</taxon>
        <taxon>Leishmania braziliensis species complex</taxon>
    </lineage>
</organism>
<feature type="region of interest" description="Disordered" evidence="1">
    <location>
        <begin position="1060"/>
        <end position="1090"/>
    </location>
</feature>
<protein>
    <submittedName>
        <fullName evidence="2">Hypothetical_protein</fullName>
    </submittedName>
</protein>
<accession>A0A3P3YWS0</accession>
<dbReference type="EMBL" id="LS997601">
    <property type="protein sequence ID" value="SYZ62387.1"/>
    <property type="molecule type" value="Genomic_DNA"/>
</dbReference>
<reference evidence="2 3" key="1">
    <citation type="submission" date="2018-09" db="EMBL/GenBank/DDBJ databases">
        <authorList>
            <person name="Peiro R."/>
            <person name="Begona"/>
            <person name="Cbmso G."/>
            <person name="Lopez M."/>
            <person name="Gonzalez S."/>
        </authorList>
    </citation>
    <scope>NUCLEOTIDE SEQUENCE [LARGE SCALE GENOMIC DNA]</scope>
</reference>
<dbReference type="Proteomes" id="UP000319462">
    <property type="component" value="Chromosome 2"/>
</dbReference>
<evidence type="ECO:0000313" key="3">
    <source>
        <dbReference type="Proteomes" id="UP000319462"/>
    </source>
</evidence>
<gene>
    <name evidence="2" type="ORF">LBRM2904_02.0060</name>
</gene>
<feature type="compositionally biased region" description="Polar residues" evidence="1">
    <location>
        <begin position="485"/>
        <end position="494"/>
    </location>
</feature>
<dbReference type="AlphaFoldDB" id="A0A3P3YWS0"/>
<evidence type="ECO:0000313" key="2">
    <source>
        <dbReference type="EMBL" id="SYZ62387.1"/>
    </source>
</evidence>
<proteinExistence type="predicted"/>
<sequence>MKGSSLAESASAGLYRGTARMHRCLSTTATPVFSLDVRAMLFSSLSVPYRAASTAPAAQQQRESAWRHFVTASRQLNKSFKECSSSVQHCAHPNRSRGAAGRAFASTAAWMDGDGDEALFLLAPQIARQTSATASNAGLMRELGVLERAEYQTAAKAPDVKESLDASAGSDGAAVDVMSLMGLSPWLLRVCQTGIQAQVCSFVILQHLWQPFGAAPAAAPARLGGFAGRTADEPLQAPPMEWAASLPASVRALLLSHELQRVNRRRRYANRGVQGDVAVTTEVLQDVYRTPLCALSEMWAQTVQESRAVVLCCCAPWLRHHSTHANSSTAGSEAALSLERLLFAPLERQVLEVGIKLCAVCQAEDVAQSLMAIFIRGVDSVTSSAPGQNTVIAAPTEAVAFKTWYATEVGTLYESAMTAAAAPRTHASLSTSCVYSTVNGGFPLAYSYLVHRGLTMARLSAVSSDDRDNSEDSAAPEASLPSPRGSCSWTSSLTKQPRGTMRLLYALAGGVDANADHFNVVLQLYLRLVEETDAGYNDDCVKDTRLALCAVLNSLARVPLKTATYLSFLEEVYRRTLIHSAIDVTQHPDVLASCLRVCSVAGVSSRAVTLFNKLSEPASRAIAAEERNVAAVVLSTPAAGMTLQRLVSYMHTKIPVTADVVHAAAVQALVTGTGLVCANTSTAFAFFDLLELKVAAQHHVTHITAASFADRTFFLRILTVLAGVHEQRCGGSAVSEALTTPAAAAMFRQWVASAEQHQPRNISWASALPPVTVGVLQELALELRRAARADSQVSSDSCSAVPTSSLLAAVEEVLHAAAGGLPTSVRPIDSINNGDTFHDCCTVYCLPHSLQWRQLQTEWQHEEQRRFLDSALRLLQASNPGSTVATSCVRYQDWAVLHDLQLRCGSATSQEYLADAWTSAVSMRSKQPQASTSTSSRVSAGVAADCVALCVLTPLAEVEWWFMQDSASPSHTSRMKTASLSENIGVAVPPAVGCPAHMWSSEQAGPHGDARARRTKVVMYWLQRWVDSVEDVRAWPRHSVFRMSVVRMLQQSAAASFAAEGNADTAEQDEACEVPSASSDRPGTVSSPALASAKANSSGVESMFVRGPASIVYRA</sequence>
<feature type="compositionally biased region" description="Polar residues" evidence="1">
    <location>
        <begin position="1076"/>
        <end position="1090"/>
    </location>
</feature>
<evidence type="ECO:0000256" key="1">
    <source>
        <dbReference type="SAM" id="MobiDB-lite"/>
    </source>
</evidence>
<feature type="region of interest" description="Disordered" evidence="1">
    <location>
        <begin position="464"/>
        <end position="494"/>
    </location>
</feature>
<name>A0A3P3YWS0_LEIBR</name>